<evidence type="ECO:0008006" key="3">
    <source>
        <dbReference type="Google" id="ProtNLM"/>
    </source>
</evidence>
<dbReference type="Proteomes" id="UP000218209">
    <property type="component" value="Unassembled WGS sequence"/>
</dbReference>
<reference evidence="1 2" key="1">
    <citation type="submission" date="2017-03" db="EMBL/GenBank/DDBJ databases">
        <title>WGS assembly of Porphyra umbilicalis.</title>
        <authorList>
            <person name="Brawley S.H."/>
            <person name="Blouin N.A."/>
            <person name="Ficko-Blean E."/>
            <person name="Wheeler G.L."/>
            <person name="Lohr M."/>
            <person name="Goodson H.V."/>
            <person name="Jenkins J.W."/>
            <person name="Blaby-Haas C.E."/>
            <person name="Helliwell K.E."/>
            <person name="Chan C."/>
            <person name="Marriage T."/>
            <person name="Bhattacharya D."/>
            <person name="Klein A.S."/>
            <person name="Badis Y."/>
            <person name="Brodie J."/>
            <person name="Cao Y."/>
            <person name="Collen J."/>
            <person name="Dittami S.M."/>
            <person name="Gachon C.M."/>
            <person name="Green B.R."/>
            <person name="Karpowicz S."/>
            <person name="Kim J.W."/>
            <person name="Kudahl U."/>
            <person name="Lin S."/>
            <person name="Michel G."/>
            <person name="Mittag M."/>
            <person name="Olson B.J."/>
            <person name="Pangilinan J."/>
            <person name="Peng Y."/>
            <person name="Qiu H."/>
            <person name="Shu S."/>
            <person name="Singer J.T."/>
            <person name="Smith A.G."/>
            <person name="Sprecher B.N."/>
            <person name="Wagner V."/>
            <person name="Wang W."/>
            <person name="Wang Z.-Y."/>
            <person name="Yan J."/>
            <person name="Yarish C."/>
            <person name="Zoeuner-Riek S."/>
            <person name="Zhuang Y."/>
            <person name="Zou Y."/>
            <person name="Lindquist E.A."/>
            <person name="Grimwood J."/>
            <person name="Barry K."/>
            <person name="Rokhsar D.S."/>
            <person name="Schmutz J."/>
            <person name="Stiller J.W."/>
            <person name="Grossman A.R."/>
            <person name="Prochnik S.E."/>
        </authorList>
    </citation>
    <scope>NUCLEOTIDE SEQUENCE [LARGE SCALE GENOMIC DNA]</scope>
    <source>
        <strain evidence="1">4086291</strain>
    </source>
</reference>
<dbReference type="OrthoDB" id="4253at2759"/>
<accession>A0A1X6P568</accession>
<dbReference type="CDD" id="cd03398">
    <property type="entry name" value="PAP2_haloperoxidase"/>
    <property type="match status" value="1"/>
</dbReference>
<dbReference type="EMBL" id="KV918883">
    <property type="protein sequence ID" value="OSX75988.1"/>
    <property type="molecule type" value="Genomic_DNA"/>
</dbReference>
<dbReference type="PANTHER" id="PTHR34599">
    <property type="entry name" value="PEROXIDASE-RELATED"/>
    <property type="match status" value="1"/>
</dbReference>
<keyword evidence="2" id="KW-1185">Reference proteome</keyword>
<dbReference type="InterPro" id="IPR016119">
    <property type="entry name" value="Br/Cl_peroxidase_C"/>
</dbReference>
<dbReference type="InterPro" id="IPR052559">
    <property type="entry name" value="V-haloperoxidase"/>
</dbReference>
<dbReference type="GO" id="GO:0004601">
    <property type="term" value="F:peroxidase activity"/>
    <property type="evidence" value="ECO:0007669"/>
    <property type="project" value="InterPro"/>
</dbReference>
<name>A0A1X6P568_PORUM</name>
<dbReference type="SUPFAM" id="SSF48317">
    <property type="entry name" value="Acid phosphatase/Vanadium-dependent haloperoxidase"/>
    <property type="match status" value="1"/>
</dbReference>
<dbReference type="Gene3D" id="1.10.606.10">
    <property type="entry name" value="Vanadium-containing Chloroperoxidase, domain 2"/>
    <property type="match status" value="1"/>
</dbReference>
<protein>
    <recommendedName>
        <fullName evidence="3">Phosphatidic acid phosphatase type 2/haloperoxidase domain-containing protein</fullName>
    </recommendedName>
</protein>
<evidence type="ECO:0000313" key="1">
    <source>
        <dbReference type="EMBL" id="OSX75988.1"/>
    </source>
</evidence>
<gene>
    <name evidence="1" type="ORF">BU14_0212s0008</name>
</gene>
<proteinExistence type="predicted"/>
<dbReference type="InterPro" id="IPR036938">
    <property type="entry name" value="PAP2/HPO_sf"/>
</dbReference>
<organism evidence="1 2">
    <name type="scientific">Porphyra umbilicalis</name>
    <name type="common">Purple laver</name>
    <name type="synonym">Red alga</name>
    <dbReference type="NCBI Taxonomy" id="2786"/>
    <lineage>
        <taxon>Eukaryota</taxon>
        <taxon>Rhodophyta</taxon>
        <taxon>Bangiophyceae</taxon>
        <taxon>Bangiales</taxon>
        <taxon>Bangiaceae</taxon>
        <taxon>Porphyra</taxon>
    </lineage>
</organism>
<dbReference type="PANTHER" id="PTHR34599:SF1">
    <property type="entry name" value="PHOSPHATIDIC ACID PHOSPHATASE TYPE 2_HALOPEROXIDASE DOMAIN-CONTAINING PROTEIN"/>
    <property type="match status" value="1"/>
</dbReference>
<dbReference type="AlphaFoldDB" id="A0A1X6P568"/>
<sequence>MPPAPRLDSVELAAEMVDVYSMALARDCPFSQWAGQPPITAAIAELNATRWHSGEETNAQLGLSPAAAARRRVISFTPDTIFRGVGRGVNDGPYLSQFLLIGNEGIGGTNGTRANGFITYGANRIDQRVPVATERKDFMTTWEPYVDVQNGADTRGTETYQPAADGTMTRFIATPRDLATYVHFDALYQAYLNACLWCLEEGVPFDGGLPWTEPDVVDHQQGFATFGAAHILSLVTEVATRALKAVRFQKFNVHRRLRPEAVGGLLDRLGVADVAPGTLAPVEPLAEAIHPTLVRVRAANAAANGPHAPRSLLLPMAFPEGSPMHPSYGAGHATVAGACVTVLKAWFDAGHQLGGEVYEPSADGTSLQTVPTDTPLTLEGELNKLAANISIGRNWAGVHYYTDYIESVKLGERVAIGILEEQKLTYGENFSMTVPLTDGTTVRI</sequence>
<evidence type="ECO:0000313" key="2">
    <source>
        <dbReference type="Proteomes" id="UP000218209"/>
    </source>
</evidence>